<dbReference type="PROSITE" id="PS51651">
    <property type="entry name" value="DOCKER"/>
    <property type="match status" value="1"/>
</dbReference>
<organism evidence="3 4">
    <name type="scientific">Carpediemonas membranifera</name>
    <dbReference type="NCBI Taxonomy" id="201153"/>
    <lineage>
        <taxon>Eukaryota</taxon>
        <taxon>Metamonada</taxon>
        <taxon>Carpediemonas-like organisms</taxon>
        <taxon>Carpediemonas</taxon>
    </lineage>
</organism>
<dbReference type="GO" id="GO:0005085">
    <property type="term" value="F:guanyl-nucleotide exchange factor activity"/>
    <property type="evidence" value="ECO:0007669"/>
    <property type="project" value="InterPro"/>
</dbReference>
<sequence length="1616" mass="179392">MANKVESQLLDDSLRVSRDWHRIMRQYHAQRRAEDAATVQKQLLNLYFQRRDIIACNSEEKRQELLAALSEYLDACGSSMGLDVVPRRMIGINQVSAQIGNTSPAYLQLLHIMMTRDASISGRWGMLLDRVPGSSRSHQALVIHIPSIPANDPAASHFQLLVHLATADGPITEKLIADFDKDGRNANGGFRGAFLHIPGEFLRRAPRAADVHIVFELITVVEISRLGPNGDTVVQTYRQPRATGVYHLGDLVLTQIMTTGRDSVVFEGSMVLVVHGLRAGNWPVLLLTPNEDEDVQSLSVAFQLRAYSMANFFADAPRLLGIGDRFIGAVGRYLSPVPELDRSDVYITLSHGSFMNNKNYEVIIRPMVGHRVLGGIALGRAVGDNPCAALSDAGLVEGEMTAELQRSFLGLQDCSRRRCAVSRVFYHEQNPQFNDTFILPIERTDDVSLHVTVANWSRKRFRREVWAHGVLPLFRKHAANGTPTVVHTGPRTLKLHRTRDGVLLDDLNEIELETDGGHFGTLSFDVRLESTCLSDDQRLHDLLHCPLDNVNHVLQVLRDFDFVAPTEVTKFLSEIIAVLIDMTAASIPAAFTTLVHTLHVLSRAELWQALTDGIRGVRTPDTALSLLDPLNNSLQKLSTTSWDEAQAILNALPWILQVVAKSPDVAACVRVITAVPEMIISLAAHGELTGLRVLAMRAFAASIEGFVRVLGAADVANRTAAFLRVCPSGSGAEREELAFALARVIRSSIFSPKDRVDPTKQAPSTRVLLNDVVIDRLLEFMPDSPHAVRLLRELVTATPMSNTGYLVQLAQSVADIAADHVPLDVDCWLPLQCVPYVPRPYGYVRGSRPTDLPLPPIEADSDSMFSLCVTTLYQFIYYASEEHLRPFLSPANMKLLARLLLYSPFNTLWFEMHVLAAQASERAIMMADDAAVEKIELMLALIHHPLHNGSIDGSAPKVELYQARFKLTPLQIIQRLCLRAEGLIMRNIALLRPSAVIGASLRLFALPCDPPRALAVHVYTKAIQQAASTAEDLHDACVSTLSALEELYNARLYNQTLATRLQQCLSHVLVDPASPTKAMFAEFTEEVSVLLNHLQYLHTYSDSQTHEDRKTEALVKLLEHLHQSGSYDVLAAKFAGQLSSMHSALGNNAEAALTLLKASENAPWDATRVATIEKALGLFEADSLYEKCIEVLTAFQPRLVSIDPDTMPAAMAGLLERHARWWRMAGADRLFPDFFLVCLWWREEASMQVYKSSKGEHVATFQRRMEGAFEFTMRDHLVSSRDFPTDAMLSDPQKRYLQVVKTDPVLFRDIFSVCDDYSRFRITTAPFVHTGADGTVSFKPLRRMTEGEWGVLKERSMAELDAKSTPTPFDTLPAALSNYHRHNNVRVFRADMLWAKQKELKGHCTNLYKNCRFYICDDSLPSRTRRATVSAVLEIVLTPIQIACTDLEAQASGLDDATRLIRSLAAETEVGRVDAGPAGPLTQKLAGIVTAWVNGGPMTYAKAFMASEHRDDALIGRLDLALTELLRSTRAGLGVHRHQTLGLDGLQGTMELNYIRLAAQILEVRKTFMAECGATGLEAHTEMLRGLVVDAISSFEGCQTLFRYDQAEDTVIELTR</sequence>
<dbReference type="GO" id="GO:0007264">
    <property type="term" value="P:small GTPase-mediated signal transduction"/>
    <property type="evidence" value="ECO:0007669"/>
    <property type="project" value="InterPro"/>
</dbReference>
<keyword evidence="4" id="KW-1185">Reference proteome</keyword>
<dbReference type="PANTHER" id="PTHR45653:SF10">
    <property type="entry name" value="MYOBLAST CITY, ISOFORM B"/>
    <property type="match status" value="1"/>
</dbReference>
<comment type="similarity">
    <text evidence="1">Belongs to the DOCK family.</text>
</comment>
<dbReference type="InterPro" id="IPR027357">
    <property type="entry name" value="DOCKER_dom"/>
</dbReference>
<evidence type="ECO:0000256" key="1">
    <source>
        <dbReference type="PROSITE-ProRule" id="PRU00984"/>
    </source>
</evidence>
<gene>
    <name evidence="3" type="ORF">J8273_5670</name>
</gene>
<dbReference type="Pfam" id="PF20421">
    <property type="entry name" value="DHR-2_Lobe_C"/>
    <property type="match status" value="1"/>
</dbReference>
<dbReference type="InterPro" id="IPR035892">
    <property type="entry name" value="C2_domain_sf"/>
</dbReference>
<dbReference type="Gene3D" id="1.20.1270.350">
    <property type="entry name" value="Dedicator of cytokinesis N-terminal subdomain"/>
    <property type="match status" value="1"/>
</dbReference>
<evidence type="ECO:0000313" key="3">
    <source>
        <dbReference type="EMBL" id="KAG9392960.1"/>
    </source>
</evidence>
<dbReference type="InterPro" id="IPR046773">
    <property type="entry name" value="DOCKER_Lobe_C"/>
</dbReference>
<dbReference type="OrthoDB" id="18896at2759"/>
<evidence type="ECO:0000313" key="4">
    <source>
        <dbReference type="Proteomes" id="UP000717585"/>
    </source>
</evidence>
<dbReference type="Gene3D" id="2.60.40.150">
    <property type="entry name" value="C2 domain"/>
    <property type="match status" value="1"/>
</dbReference>
<dbReference type="Gene3D" id="1.20.58.740">
    <property type="match status" value="1"/>
</dbReference>
<proteinExistence type="inferred from homology"/>
<dbReference type="InterPro" id="IPR043162">
    <property type="entry name" value="DOCK_C_lobe_C"/>
</dbReference>
<comment type="caution">
    <text evidence="3">The sequence shown here is derived from an EMBL/GenBank/DDBJ whole genome shotgun (WGS) entry which is preliminary data.</text>
</comment>
<dbReference type="PANTHER" id="PTHR45653">
    <property type="entry name" value="DEDICATOR OF CYTOKINESIS"/>
    <property type="match status" value="1"/>
</dbReference>
<dbReference type="CDD" id="cd00030">
    <property type="entry name" value="C2"/>
    <property type="match status" value="1"/>
</dbReference>
<dbReference type="GO" id="GO:0005886">
    <property type="term" value="C:plasma membrane"/>
    <property type="evidence" value="ECO:0007669"/>
    <property type="project" value="TreeGrafter"/>
</dbReference>
<dbReference type="EMBL" id="JAHDYR010000029">
    <property type="protein sequence ID" value="KAG9392960.1"/>
    <property type="molecule type" value="Genomic_DNA"/>
</dbReference>
<dbReference type="GO" id="GO:0031267">
    <property type="term" value="F:small GTPase binding"/>
    <property type="evidence" value="ECO:0007669"/>
    <property type="project" value="TreeGrafter"/>
</dbReference>
<dbReference type="GO" id="GO:0005737">
    <property type="term" value="C:cytoplasm"/>
    <property type="evidence" value="ECO:0007669"/>
    <property type="project" value="TreeGrafter"/>
</dbReference>
<dbReference type="Proteomes" id="UP000717585">
    <property type="component" value="Unassembled WGS sequence"/>
</dbReference>
<reference evidence="3" key="1">
    <citation type="submission" date="2021-05" db="EMBL/GenBank/DDBJ databases">
        <title>A free-living protist that lacks canonical eukaryotic 1 DNA replication and segregation systems.</title>
        <authorList>
            <person name="Salas-Leiva D.E."/>
            <person name="Tromer E.C."/>
            <person name="Curtis B.A."/>
            <person name="Jerlstrom-Hultqvist J."/>
            <person name="Kolisko M."/>
            <person name="Yi Z."/>
            <person name="Salas-Leiva J.S."/>
            <person name="Gallot-Lavallee L."/>
            <person name="Kops G.J.P.L."/>
            <person name="Archibald J.M."/>
            <person name="Simpson A.G.B."/>
            <person name="Roger A.J."/>
        </authorList>
    </citation>
    <scope>NUCLEOTIDE SEQUENCE</scope>
    <source>
        <strain evidence="3">BICM</strain>
    </source>
</reference>
<evidence type="ECO:0000259" key="2">
    <source>
        <dbReference type="PROSITE" id="PS51651"/>
    </source>
</evidence>
<dbReference type="InterPro" id="IPR026791">
    <property type="entry name" value="DOCK"/>
</dbReference>
<protein>
    <submittedName>
        <fullName evidence="3">Dedicator of cytokinesis</fullName>
    </submittedName>
</protein>
<dbReference type="InterPro" id="IPR042455">
    <property type="entry name" value="DOCK_N_sub1"/>
</dbReference>
<accession>A0A8J6AUQ1</accession>
<feature type="domain" description="DOCKER" evidence="2">
    <location>
        <begin position="1084"/>
        <end position="1570"/>
    </location>
</feature>
<name>A0A8J6AUQ1_9EUKA</name>